<protein>
    <submittedName>
        <fullName evidence="1">Uncharacterized protein</fullName>
    </submittedName>
</protein>
<name>A0ABQ9GNP6_9NEOP</name>
<dbReference type="Proteomes" id="UP001159363">
    <property type="component" value="Chromosome 9"/>
</dbReference>
<comment type="caution">
    <text evidence="1">The sequence shown here is derived from an EMBL/GenBank/DDBJ whole genome shotgun (WGS) entry which is preliminary data.</text>
</comment>
<gene>
    <name evidence="1" type="ORF">PR048_024492</name>
</gene>
<reference evidence="1 2" key="1">
    <citation type="submission" date="2023-02" db="EMBL/GenBank/DDBJ databases">
        <title>LHISI_Scaffold_Assembly.</title>
        <authorList>
            <person name="Stuart O.P."/>
            <person name="Cleave R."/>
            <person name="Magrath M.J.L."/>
            <person name="Mikheyev A.S."/>
        </authorList>
    </citation>
    <scope>NUCLEOTIDE SEQUENCE [LARGE SCALE GENOMIC DNA]</scope>
    <source>
        <strain evidence="1">Daus_M_001</strain>
        <tissue evidence="1">Leg muscle</tissue>
    </source>
</reference>
<sequence>MFTREFLVIDHVSLGHDIQYLTGTHRTGATVTQRLERLPSHRFPEGFPLVGVVPDDAAGRQDKIDVKRVYNEVNFAIGPEFIRHALDDSVPIAGLLGNKNAATANLLSRRKAKSFLLRSCDLGSFNLSGRQLPQVKLGDPMFLPSHSWFTQGNKLPWKGGRKDDKDGGKLHKCRRPYYNPPPTPLLQEAPYTYSIRPYICSVTAYGYKDWPL</sequence>
<proteinExistence type="predicted"/>
<evidence type="ECO:0000313" key="2">
    <source>
        <dbReference type="Proteomes" id="UP001159363"/>
    </source>
</evidence>
<organism evidence="1 2">
    <name type="scientific">Dryococelus australis</name>
    <dbReference type="NCBI Taxonomy" id="614101"/>
    <lineage>
        <taxon>Eukaryota</taxon>
        <taxon>Metazoa</taxon>
        <taxon>Ecdysozoa</taxon>
        <taxon>Arthropoda</taxon>
        <taxon>Hexapoda</taxon>
        <taxon>Insecta</taxon>
        <taxon>Pterygota</taxon>
        <taxon>Neoptera</taxon>
        <taxon>Polyneoptera</taxon>
        <taxon>Phasmatodea</taxon>
        <taxon>Verophasmatodea</taxon>
        <taxon>Anareolatae</taxon>
        <taxon>Phasmatidae</taxon>
        <taxon>Eurycanthinae</taxon>
        <taxon>Dryococelus</taxon>
    </lineage>
</organism>
<accession>A0ABQ9GNP6</accession>
<dbReference type="EMBL" id="JARBHB010000010">
    <property type="protein sequence ID" value="KAJ8873662.1"/>
    <property type="molecule type" value="Genomic_DNA"/>
</dbReference>
<evidence type="ECO:0000313" key="1">
    <source>
        <dbReference type="EMBL" id="KAJ8873662.1"/>
    </source>
</evidence>
<keyword evidence="2" id="KW-1185">Reference proteome</keyword>